<keyword evidence="2" id="KW-1185">Reference proteome</keyword>
<proteinExistence type="predicted"/>
<gene>
    <name evidence="1" type="ORF">DSO57_1034160</name>
</gene>
<evidence type="ECO:0000313" key="2">
    <source>
        <dbReference type="Proteomes" id="UP001165960"/>
    </source>
</evidence>
<dbReference type="Proteomes" id="UP001165960">
    <property type="component" value="Unassembled WGS sequence"/>
</dbReference>
<protein>
    <submittedName>
        <fullName evidence="1">Uncharacterized protein</fullName>
    </submittedName>
</protein>
<name>A0ACC2S216_9FUNG</name>
<sequence>MIIGTSNARSMGNWETRATKLHHYKKQRIDLLIVTEVHAHNIPDFPLLDNDPNNHPWAKTANVPSFWGWHMAVLALSKKIKIELLGSYLDEKIMIVRATDTTLNCSLRVIGVYLLSQNEESALQWQTLEEIPITKDTVVGGNWNTRTDKYRDTFPIRDRNHPYGSTMLNYMAKNGLMFTLDNENDGPGTLTRWGTCPVNKIQ</sequence>
<dbReference type="EMBL" id="QTSX02005960">
    <property type="protein sequence ID" value="KAJ9056340.1"/>
    <property type="molecule type" value="Genomic_DNA"/>
</dbReference>
<organism evidence="1 2">
    <name type="scientific">Entomophthora muscae</name>
    <dbReference type="NCBI Taxonomy" id="34485"/>
    <lineage>
        <taxon>Eukaryota</taxon>
        <taxon>Fungi</taxon>
        <taxon>Fungi incertae sedis</taxon>
        <taxon>Zoopagomycota</taxon>
        <taxon>Entomophthoromycotina</taxon>
        <taxon>Entomophthoromycetes</taxon>
        <taxon>Entomophthorales</taxon>
        <taxon>Entomophthoraceae</taxon>
        <taxon>Entomophthora</taxon>
    </lineage>
</organism>
<reference evidence="1" key="1">
    <citation type="submission" date="2022-04" db="EMBL/GenBank/DDBJ databases">
        <title>Genome of the entomopathogenic fungus Entomophthora muscae.</title>
        <authorList>
            <person name="Elya C."/>
            <person name="Lovett B.R."/>
            <person name="Lee E."/>
            <person name="Macias A.M."/>
            <person name="Hajek A.E."/>
            <person name="De Bivort B.L."/>
            <person name="Kasson M.T."/>
            <person name="De Fine Licht H.H."/>
            <person name="Stajich J.E."/>
        </authorList>
    </citation>
    <scope>NUCLEOTIDE SEQUENCE</scope>
    <source>
        <strain evidence="1">Berkeley</strain>
    </source>
</reference>
<comment type="caution">
    <text evidence="1">The sequence shown here is derived from an EMBL/GenBank/DDBJ whole genome shotgun (WGS) entry which is preliminary data.</text>
</comment>
<evidence type="ECO:0000313" key="1">
    <source>
        <dbReference type="EMBL" id="KAJ9056340.1"/>
    </source>
</evidence>
<accession>A0ACC2S216</accession>